<organism evidence="1 2">
    <name type="scientific">Corchorus capsularis</name>
    <name type="common">Jute</name>
    <dbReference type="NCBI Taxonomy" id="210143"/>
    <lineage>
        <taxon>Eukaryota</taxon>
        <taxon>Viridiplantae</taxon>
        <taxon>Streptophyta</taxon>
        <taxon>Embryophyta</taxon>
        <taxon>Tracheophyta</taxon>
        <taxon>Spermatophyta</taxon>
        <taxon>Magnoliopsida</taxon>
        <taxon>eudicotyledons</taxon>
        <taxon>Gunneridae</taxon>
        <taxon>Pentapetalae</taxon>
        <taxon>rosids</taxon>
        <taxon>malvids</taxon>
        <taxon>Malvales</taxon>
        <taxon>Malvaceae</taxon>
        <taxon>Grewioideae</taxon>
        <taxon>Apeibeae</taxon>
        <taxon>Corchorus</taxon>
    </lineage>
</organism>
<dbReference type="Proteomes" id="UP000188268">
    <property type="component" value="Unassembled WGS sequence"/>
</dbReference>
<proteinExistence type="predicted"/>
<accession>A0A1R3JHT3</accession>
<dbReference type="EMBL" id="AWWV01007877">
    <property type="protein sequence ID" value="OMO94402.1"/>
    <property type="molecule type" value="Genomic_DNA"/>
</dbReference>
<dbReference type="Gramene" id="OMO94402">
    <property type="protein sequence ID" value="OMO94402"/>
    <property type="gene ID" value="CCACVL1_06023"/>
</dbReference>
<keyword evidence="2" id="KW-1185">Reference proteome</keyword>
<gene>
    <name evidence="1" type="ORF">CCACVL1_06023</name>
</gene>
<evidence type="ECO:0000313" key="2">
    <source>
        <dbReference type="Proteomes" id="UP000188268"/>
    </source>
</evidence>
<reference evidence="1 2" key="1">
    <citation type="submission" date="2013-09" db="EMBL/GenBank/DDBJ databases">
        <title>Corchorus capsularis genome sequencing.</title>
        <authorList>
            <person name="Alam M."/>
            <person name="Haque M.S."/>
            <person name="Islam M.S."/>
            <person name="Emdad E.M."/>
            <person name="Islam M.M."/>
            <person name="Ahmed B."/>
            <person name="Halim A."/>
            <person name="Hossen Q.M.M."/>
            <person name="Hossain M.Z."/>
            <person name="Ahmed R."/>
            <person name="Khan M.M."/>
            <person name="Islam R."/>
            <person name="Rashid M.M."/>
            <person name="Khan S.A."/>
            <person name="Rahman M.S."/>
            <person name="Alam M."/>
        </authorList>
    </citation>
    <scope>NUCLEOTIDE SEQUENCE [LARGE SCALE GENOMIC DNA]</scope>
    <source>
        <strain evidence="2">cv. CVL-1</strain>
        <tissue evidence="1">Whole seedling</tissue>
    </source>
</reference>
<evidence type="ECO:0000313" key="1">
    <source>
        <dbReference type="EMBL" id="OMO94402.1"/>
    </source>
</evidence>
<protein>
    <submittedName>
        <fullName evidence="1">Uncharacterized protein</fullName>
    </submittedName>
</protein>
<name>A0A1R3JHT3_COCAP</name>
<sequence length="25" mass="2400">MANGNGGQLANGNLALAAVSLLAMQ</sequence>
<feature type="non-terminal residue" evidence="1">
    <location>
        <position position="25"/>
    </location>
</feature>
<dbReference type="AlphaFoldDB" id="A0A1R3JHT3"/>
<comment type="caution">
    <text evidence="1">The sequence shown here is derived from an EMBL/GenBank/DDBJ whole genome shotgun (WGS) entry which is preliminary data.</text>
</comment>